<reference evidence="1 2" key="1">
    <citation type="submission" date="2012-09" db="EMBL/GenBank/DDBJ databases">
        <title>Draft Genome Sequences of 6 Strains from Genus Thauera.</title>
        <authorList>
            <person name="Liu B."/>
            <person name="Shapleigh J.P."/>
            <person name="Frostegard A.H."/>
        </authorList>
    </citation>
    <scope>NUCLEOTIDE SEQUENCE [LARGE SCALE GENOMIC DNA]</scope>
    <source>
        <strain evidence="1 2">B4P</strain>
    </source>
</reference>
<sequence>MTADEIRAAIAADPELQALVPDTVAIAAALSAGRTRWKHTEIGVGTIIEVLGLADANPVLDTLYASPDYRHVKPLLDQGRLRLDVVAQAGMLQPLVTGELLTQAQLDALIARAKEADPVDEYAVRVAVYDDDGSLRV</sequence>
<dbReference type="Proteomes" id="UP000013047">
    <property type="component" value="Unassembled WGS sequence"/>
</dbReference>
<dbReference type="EMBL" id="AMXF01000008">
    <property type="protein sequence ID" value="ENO98602.1"/>
    <property type="molecule type" value="Genomic_DNA"/>
</dbReference>
<proteinExistence type="predicted"/>
<gene>
    <name evidence="1" type="ORF">C667_02818</name>
</gene>
<comment type="caution">
    <text evidence="1">The sequence shown here is derived from an EMBL/GenBank/DDBJ whole genome shotgun (WGS) entry which is preliminary data.</text>
</comment>
<keyword evidence="2" id="KW-1185">Reference proteome</keyword>
<dbReference type="OrthoDB" id="9180428at2"/>
<evidence type="ECO:0000313" key="2">
    <source>
        <dbReference type="Proteomes" id="UP000013047"/>
    </source>
</evidence>
<protein>
    <submittedName>
        <fullName evidence="1">Uncharacterized protein</fullName>
    </submittedName>
</protein>
<dbReference type="RefSeq" id="WP_004356612.1">
    <property type="nucleotide sequence ID" value="NZ_AMXF01000008.1"/>
</dbReference>
<name>N6ZVU2_9RHOO</name>
<accession>N6ZVU2</accession>
<organism evidence="1 2">
    <name type="scientific">Thauera phenylacetica B4P</name>
    <dbReference type="NCBI Taxonomy" id="1234382"/>
    <lineage>
        <taxon>Bacteria</taxon>
        <taxon>Pseudomonadati</taxon>
        <taxon>Pseudomonadota</taxon>
        <taxon>Betaproteobacteria</taxon>
        <taxon>Rhodocyclales</taxon>
        <taxon>Zoogloeaceae</taxon>
        <taxon>Thauera</taxon>
    </lineage>
</organism>
<dbReference type="AlphaFoldDB" id="N6ZVU2"/>
<evidence type="ECO:0000313" key="1">
    <source>
        <dbReference type="EMBL" id="ENO98602.1"/>
    </source>
</evidence>